<dbReference type="SUPFAM" id="SSF52540">
    <property type="entry name" value="P-loop containing nucleoside triphosphate hydrolases"/>
    <property type="match status" value="1"/>
</dbReference>
<dbReference type="InterPro" id="IPR003959">
    <property type="entry name" value="ATPase_AAA_core"/>
</dbReference>
<protein>
    <submittedName>
        <fullName evidence="2">ADP-ribosylation factor family protein</fullName>
    </submittedName>
</protein>
<dbReference type="InterPro" id="IPR027417">
    <property type="entry name" value="P-loop_NTPase"/>
</dbReference>
<accession>A0A8S5UBX5</accession>
<organism evidence="2">
    <name type="scientific">Podoviridae sp. ctZkC8</name>
    <dbReference type="NCBI Taxonomy" id="2825259"/>
    <lineage>
        <taxon>Viruses</taxon>
        <taxon>Duplodnaviria</taxon>
        <taxon>Heunggongvirae</taxon>
        <taxon>Uroviricota</taxon>
        <taxon>Caudoviricetes</taxon>
    </lineage>
</organism>
<name>A0A8S5UBX5_9CAUD</name>
<evidence type="ECO:0000259" key="1">
    <source>
        <dbReference type="SMART" id="SM00382"/>
    </source>
</evidence>
<dbReference type="GO" id="GO:0016887">
    <property type="term" value="F:ATP hydrolysis activity"/>
    <property type="evidence" value="ECO:0007669"/>
    <property type="project" value="InterPro"/>
</dbReference>
<dbReference type="InterPro" id="IPR003593">
    <property type="entry name" value="AAA+_ATPase"/>
</dbReference>
<proteinExistence type="predicted"/>
<dbReference type="Gene3D" id="3.40.50.300">
    <property type="entry name" value="P-loop containing nucleotide triphosphate hydrolases"/>
    <property type="match status" value="1"/>
</dbReference>
<dbReference type="SMART" id="SM00382">
    <property type="entry name" value="AAA"/>
    <property type="match status" value="1"/>
</dbReference>
<feature type="domain" description="AAA+ ATPase" evidence="1">
    <location>
        <begin position="84"/>
        <end position="207"/>
    </location>
</feature>
<dbReference type="GO" id="GO:0005524">
    <property type="term" value="F:ATP binding"/>
    <property type="evidence" value="ECO:0007669"/>
    <property type="project" value="InterPro"/>
</dbReference>
<dbReference type="Pfam" id="PF00004">
    <property type="entry name" value="AAA"/>
    <property type="match status" value="1"/>
</dbReference>
<evidence type="ECO:0000313" key="2">
    <source>
        <dbReference type="EMBL" id="DAF91931.1"/>
    </source>
</evidence>
<dbReference type="EMBL" id="BK016062">
    <property type="protein sequence ID" value="DAF91931.1"/>
    <property type="molecule type" value="Genomic_DNA"/>
</dbReference>
<sequence length="266" mass="30642">MEKKNNNSKFIKVGNSISFKFNTEGLDYNLQPGSVYTVSYDRYEEKLTLSEAPSLKLPEKVYSSESDDKFMKKILNRFQKSKDEVTGVMLSGLKGSGKTVMCKKIALDSNLPIILIDKSLYPSILCKLFNLLEDIDVCVIIDEIDKLGEDYDDSYLLKILDGINSSGRKLMLFTCNNDDMISEFLIDRCSRIRYWREFDEMNKELIKSILEDRLNDKDEVKSVLDFIVSRFGCISFDNVSSFAEEINENPKDTFEELFNDMNLSVK</sequence>
<reference evidence="2" key="1">
    <citation type="journal article" date="2021" name="Proc. Natl. Acad. Sci. U.S.A.">
        <title>A Catalog of Tens of Thousands of Viruses from Human Metagenomes Reveals Hidden Associations with Chronic Diseases.</title>
        <authorList>
            <person name="Tisza M.J."/>
            <person name="Buck C.B."/>
        </authorList>
    </citation>
    <scope>NUCLEOTIDE SEQUENCE</scope>
    <source>
        <strain evidence="2">CtZkC8</strain>
    </source>
</reference>